<evidence type="ECO:0000313" key="3">
    <source>
        <dbReference type="Proteomes" id="UP000006860"/>
    </source>
</evidence>
<feature type="transmembrane region" description="Helical" evidence="1">
    <location>
        <begin position="94"/>
        <end position="113"/>
    </location>
</feature>
<feature type="transmembrane region" description="Helical" evidence="1">
    <location>
        <begin position="46"/>
        <end position="66"/>
    </location>
</feature>
<name>F0SGP9_RUBBR</name>
<keyword evidence="1" id="KW-1133">Transmembrane helix</keyword>
<sequence length="161" mass="17447">MPQQTPASNQTAMIIAAGLVGGVVTFAIVATTMAPPAPKEPDVVSLVMAGVGAFTFLASFIIPGLISGAMLQQLQQKGTAGDEQQLLQVYQTRMIMRLAMLEGGAFANLVAYMTQGQQWSLIIVAWLVATMLMFFPTPGRINNWIQQRKELLQFENDTARS</sequence>
<proteinExistence type="predicted"/>
<evidence type="ECO:0000256" key="1">
    <source>
        <dbReference type="SAM" id="Phobius"/>
    </source>
</evidence>
<gene>
    <name evidence="2" type="ordered locus">Plabr_4077</name>
</gene>
<dbReference type="KEGG" id="pbs:Plabr_4077"/>
<dbReference type="HOGENOM" id="CLU_1642447_0_0_0"/>
<feature type="transmembrane region" description="Helical" evidence="1">
    <location>
        <begin position="119"/>
        <end position="139"/>
    </location>
</feature>
<keyword evidence="1" id="KW-0812">Transmembrane</keyword>
<feature type="transmembrane region" description="Helical" evidence="1">
    <location>
        <begin position="12"/>
        <end position="34"/>
    </location>
</feature>
<dbReference type="AlphaFoldDB" id="F0SGP9"/>
<dbReference type="Proteomes" id="UP000006860">
    <property type="component" value="Chromosome"/>
</dbReference>
<protein>
    <submittedName>
        <fullName evidence="2">Uncharacterized protein</fullName>
    </submittedName>
</protein>
<organism evidence="2 3">
    <name type="scientific">Rubinisphaera brasiliensis (strain ATCC 49424 / DSM 5305 / JCM 21570 / IAM 15109 / NBRC 103401 / IFAM 1448)</name>
    <name type="common">Planctomyces brasiliensis</name>
    <dbReference type="NCBI Taxonomy" id="756272"/>
    <lineage>
        <taxon>Bacteria</taxon>
        <taxon>Pseudomonadati</taxon>
        <taxon>Planctomycetota</taxon>
        <taxon>Planctomycetia</taxon>
        <taxon>Planctomycetales</taxon>
        <taxon>Planctomycetaceae</taxon>
        <taxon>Rubinisphaera</taxon>
    </lineage>
</organism>
<evidence type="ECO:0000313" key="2">
    <source>
        <dbReference type="EMBL" id="ADY61654.1"/>
    </source>
</evidence>
<keyword evidence="1" id="KW-0472">Membrane</keyword>
<keyword evidence="3" id="KW-1185">Reference proteome</keyword>
<accession>F0SGP9</accession>
<dbReference type="EMBL" id="CP002546">
    <property type="protein sequence ID" value="ADY61654.1"/>
    <property type="molecule type" value="Genomic_DNA"/>
</dbReference>
<dbReference type="STRING" id="756272.Plabr_4077"/>
<reference evidence="3" key="1">
    <citation type="submission" date="2011-02" db="EMBL/GenBank/DDBJ databases">
        <title>The complete genome of Planctomyces brasiliensis DSM 5305.</title>
        <authorList>
            <person name="Lucas S."/>
            <person name="Copeland A."/>
            <person name="Lapidus A."/>
            <person name="Bruce D."/>
            <person name="Goodwin L."/>
            <person name="Pitluck S."/>
            <person name="Kyrpides N."/>
            <person name="Mavromatis K."/>
            <person name="Pagani I."/>
            <person name="Ivanova N."/>
            <person name="Ovchinnikova G."/>
            <person name="Lu M."/>
            <person name="Detter J.C."/>
            <person name="Han C."/>
            <person name="Land M."/>
            <person name="Hauser L."/>
            <person name="Markowitz V."/>
            <person name="Cheng J.-F."/>
            <person name="Hugenholtz P."/>
            <person name="Woyke T."/>
            <person name="Wu D."/>
            <person name="Tindall B."/>
            <person name="Pomrenke H.G."/>
            <person name="Brambilla E."/>
            <person name="Klenk H.-P."/>
            <person name="Eisen J.A."/>
        </authorList>
    </citation>
    <scope>NUCLEOTIDE SEQUENCE [LARGE SCALE GENOMIC DNA]</scope>
    <source>
        <strain evidence="3">ATCC 49424 / DSM 5305 / JCM 21570 / NBRC 103401 / IFAM 1448</strain>
    </source>
</reference>